<keyword evidence="1" id="KW-0472">Membrane</keyword>
<feature type="transmembrane region" description="Helical" evidence="1">
    <location>
        <begin position="29"/>
        <end position="51"/>
    </location>
</feature>
<dbReference type="EMBL" id="MAMP01000006">
    <property type="protein sequence ID" value="OES46032.1"/>
    <property type="molecule type" value="Genomic_DNA"/>
</dbReference>
<keyword evidence="3" id="KW-1185">Reference proteome</keyword>
<name>A0A1E7DSI1_9BACI</name>
<accession>A0A1E7DSI1</accession>
<keyword evidence="1" id="KW-1133">Transmembrane helix</keyword>
<dbReference type="STRING" id="1714016.BA724_15690"/>
<dbReference type="AlphaFoldDB" id="A0A1E7DSI1"/>
<evidence type="ECO:0000256" key="1">
    <source>
        <dbReference type="SAM" id="Phobius"/>
    </source>
</evidence>
<organism evidence="2 3">
    <name type="scientific">Domibacillus iocasae</name>
    <dbReference type="NCBI Taxonomy" id="1714016"/>
    <lineage>
        <taxon>Bacteria</taxon>
        <taxon>Bacillati</taxon>
        <taxon>Bacillota</taxon>
        <taxon>Bacilli</taxon>
        <taxon>Bacillales</taxon>
        <taxon>Bacillaceae</taxon>
        <taxon>Domibacillus</taxon>
    </lineage>
</organism>
<dbReference type="RefSeq" id="WP_069937190.1">
    <property type="nucleotide sequence ID" value="NZ_MAMP01000006.1"/>
</dbReference>
<evidence type="ECO:0000313" key="2">
    <source>
        <dbReference type="EMBL" id="OES46032.1"/>
    </source>
</evidence>
<gene>
    <name evidence="2" type="ORF">BA724_15690</name>
</gene>
<sequence>MSPRYVRPPFYPYPPYQYQPQPPYFYGGYLNPFLGGFFGGLTGSLLTPIFYDRPPYPRRYY</sequence>
<reference evidence="2 3" key="1">
    <citation type="submission" date="2016-06" db="EMBL/GenBank/DDBJ databases">
        <title>Domibacillus iocasae genome sequencing.</title>
        <authorList>
            <person name="Verma A."/>
            <person name="Pal Y."/>
            <person name="Ojha A.K."/>
            <person name="Krishnamurthi S."/>
        </authorList>
    </citation>
    <scope>NUCLEOTIDE SEQUENCE [LARGE SCALE GENOMIC DNA]</scope>
    <source>
        <strain evidence="2 3">DSM 29979</strain>
    </source>
</reference>
<keyword evidence="1" id="KW-0812">Transmembrane</keyword>
<dbReference type="Proteomes" id="UP000095658">
    <property type="component" value="Unassembled WGS sequence"/>
</dbReference>
<evidence type="ECO:0000313" key="3">
    <source>
        <dbReference type="Proteomes" id="UP000095658"/>
    </source>
</evidence>
<comment type="caution">
    <text evidence="2">The sequence shown here is derived from an EMBL/GenBank/DDBJ whole genome shotgun (WGS) entry which is preliminary data.</text>
</comment>
<protein>
    <submittedName>
        <fullName evidence="2">Uncharacterized protein</fullName>
    </submittedName>
</protein>
<proteinExistence type="predicted"/>